<keyword evidence="2" id="KW-1185">Reference proteome</keyword>
<evidence type="ECO:0000313" key="2">
    <source>
        <dbReference type="Proteomes" id="UP000738349"/>
    </source>
</evidence>
<dbReference type="EMBL" id="JAGMUV010000006">
    <property type="protein sequence ID" value="KAH7153620.1"/>
    <property type="molecule type" value="Genomic_DNA"/>
</dbReference>
<gene>
    <name evidence="1" type="ORF">EDB81DRAFT_457065</name>
</gene>
<reference evidence="1" key="1">
    <citation type="journal article" date="2021" name="Nat. Commun.">
        <title>Genetic determinants of endophytism in the Arabidopsis root mycobiome.</title>
        <authorList>
            <person name="Mesny F."/>
            <person name="Miyauchi S."/>
            <person name="Thiergart T."/>
            <person name="Pickel B."/>
            <person name="Atanasova L."/>
            <person name="Karlsson M."/>
            <person name="Huettel B."/>
            <person name="Barry K.W."/>
            <person name="Haridas S."/>
            <person name="Chen C."/>
            <person name="Bauer D."/>
            <person name="Andreopoulos W."/>
            <person name="Pangilinan J."/>
            <person name="LaButti K."/>
            <person name="Riley R."/>
            <person name="Lipzen A."/>
            <person name="Clum A."/>
            <person name="Drula E."/>
            <person name="Henrissat B."/>
            <person name="Kohler A."/>
            <person name="Grigoriev I.V."/>
            <person name="Martin F.M."/>
            <person name="Hacquard S."/>
        </authorList>
    </citation>
    <scope>NUCLEOTIDE SEQUENCE</scope>
    <source>
        <strain evidence="1">MPI-CAGE-AT-0147</strain>
    </source>
</reference>
<dbReference type="Proteomes" id="UP000738349">
    <property type="component" value="Unassembled WGS sequence"/>
</dbReference>
<sequence>MTVIMLKEQVRAAGDPELQRLLRRVREGQQSKVDLNYPNGTCFHDGRCILWQSDVTASLAARSAASLPYGPLWAGIHRISTVKPCVRSSCIHCVMSWRRYDPDLPLGLTTDLIAAWLSV</sequence>
<proteinExistence type="predicted"/>
<name>A0A9P9F4Q6_9HYPO</name>
<protein>
    <submittedName>
        <fullName evidence="1">Uncharacterized protein</fullName>
    </submittedName>
</protein>
<comment type="caution">
    <text evidence="1">The sequence shown here is derived from an EMBL/GenBank/DDBJ whole genome shotgun (WGS) entry which is preliminary data.</text>
</comment>
<dbReference type="AlphaFoldDB" id="A0A9P9F4Q6"/>
<dbReference type="OrthoDB" id="5103340at2759"/>
<evidence type="ECO:0000313" key="1">
    <source>
        <dbReference type="EMBL" id="KAH7153620.1"/>
    </source>
</evidence>
<organism evidence="1 2">
    <name type="scientific">Dactylonectria macrodidyma</name>
    <dbReference type="NCBI Taxonomy" id="307937"/>
    <lineage>
        <taxon>Eukaryota</taxon>
        <taxon>Fungi</taxon>
        <taxon>Dikarya</taxon>
        <taxon>Ascomycota</taxon>
        <taxon>Pezizomycotina</taxon>
        <taxon>Sordariomycetes</taxon>
        <taxon>Hypocreomycetidae</taxon>
        <taxon>Hypocreales</taxon>
        <taxon>Nectriaceae</taxon>
        <taxon>Dactylonectria</taxon>
    </lineage>
</organism>
<accession>A0A9P9F4Q6</accession>